<dbReference type="EMBL" id="VFOZ01000001">
    <property type="protein sequence ID" value="TQM00329.1"/>
    <property type="molecule type" value="Genomic_DNA"/>
</dbReference>
<dbReference type="OrthoDB" id="4321985at2"/>
<feature type="domain" description="Luciferase" evidence="2">
    <location>
        <begin position="49"/>
        <end position="112"/>
    </location>
</feature>
<evidence type="ECO:0000313" key="3">
    <source>
        <dbReference type="EMBL" id="TQM00329.1"/>
    </source>
</evidence>
<dbReference type="InterPro" id="IPR040841">
    <property type="entry name" value="Luciferase_dom"/>
</dbReference>
<accession>A0A543CTG2</accession>
<dbReference type="Proteomes" id="UP000316096">
    <property type="component" value="Unassembled WGS sequence"/>
</dbReference>
<evidence type="ECO:0000256" key="1">
    <source>
        <dbReference type="SAM" id="MobiDB-lite"/>
    </source>
</evidence>
<feature type="region of interest" description="Disordered" evidence="1">
    <location>
        <begin position="120"/>
        <end position="156"/>
    </location>
</feature>
<sequence>MHVVNMREQTAGHLSGRLTRQLDAWPAVRAGQAECGLGTGFSTTARRAGAQIVHLHGGDEAQVYLTRTVIARLGDALLESGRVTVAEGGDWVRVRLDTESDVTLAMSLASVAIQTDTVESREDMISPCQAPPPRVPMRARMPRRTNGGLCERRHDS</sequence>
<comment type="caution">
    <text evidence="3">The sequence shown here is derived from an EMBL/GenBank/DDBJ whole genome shotgun (WGS) entry which is preliminary data.</text>
</comment>
<organism evidence="3 4">
    <name type="scientific">Actinoallomurus bryophytorum</name>
    <dbReference type="NCBI Taxonomy" id="1490222"/>
    <lineage>
        <taxon>Bacteria</taxon>
        <taxon>Bacillati</taxon>
        <taxon>Actinomycetota</taxon>
        <taxon>Actinomycetes</taxon>
        <taxon>Streptosporangiales</taxon>
        <taxon>Thermomonosporaceae</taxon>
        <taxon>Actinoallomurus</taxon>
    </lineage>
</organism>
<evidence type="ECO:0000313" key="4">
    <source>
        <dbReference type="Proteomes" id="UP000316096"/>
    </source>
</evidence>
<dbReference type="RefSeq" id="WP_141959777.1">
    <property type="nucleotide sequence ID" value="NZ_VFOZ01000001.1"/>
</dbReference>
<name>A0A543CTG2_9ACTN</name>
<dbReference type="AlphaFoldDB" id="A0A543CTG2"/>
<gene>
    <name evidence="3" type="ORF">FB559_6040</name>
</gene>
<dbReference type="Pfam" id="PF17648">
    <property type="entry name" value="Luciferase"/>
    <property type="match status" value="1"/>
</dbReference>
<protein>
    <recommendedName>
        <fullName evidence="2">Luciferase domain-containing protein</fullName>
    </recommendedName>
</protein>
<keyword evidence="4" id="KW-1185">Reference proteome</keyword>
<reference evidence="3 4" key="1">
    <citation type="submission" date="2019-06" db="EMBL/GenBank/DDBJ databases">
        <title>Sequencing the genomes of 1000 actinobacteria strains.</title>
        <authorList>
            <person name="Klenk H.-P."/>
        </authorList>
    </citation>
    <scope>NUCLEOTIDE SEQUENCE [LARGE SCALE GENOMIC DNA]</scope>
    <source>
        <strain evidence="3 4">DSM 102200</strain>
    </source>
</reference>
<proteinExistence type="predicted"/>
<evidence type="ECO:0000259" key="2">
    <source>
        <dbReference type="Pfam" id="PF17648"/>
    </source>
</evidence>